<gene>
    <name evidence="2" type="ORF">CYNAS_LOCUS2466</name>
</gene>
<name>A0AA36GGQ7_CYLNA</name>
<feature type="compositionally biased region" description="Low complexity" evidence="1">
    <location>
        <begin position="41"/>
        <end position="64"/>
    </location>
</feature>
<keyword evidence="3" id="KW-1185">Reference proteome</keyword>
<dbReference type="AlphaFoldDB" id="A0AA36GGQ7"/>
<evidence type="ECO:0000313" key="3">
    <source>
        <dbReference type="Proteomes" id="UP001176961"/>
    </source>
</evidence>
<dbReference type="EMBL" id="CATQJL010000001">
    <property type="protein sequence ID" value="CAJ0590483.1"/>
    <property type="molecule type" value="Genomic_DNA"/>
</dbReference>
<feature type="compositionally biased region" description="Basic residues" evidence="1">
    <location>
        <begin position="68"/>
        <end position="77"/>
    </location>
</feature>
<feature type="region of interest" description="Disordered" evidence="1">
    <location>
        <begin position="30"/>
        <end position="78"/>
    </location>
</feature>
<sequence length="92" mass="10440">MQRKHLYLVQCRCQQNLFEEMTEPFVRGPCYPPRSRSLGRTSALAVTSTTSSSSSSSSTASSSSNQHPQHHRLRWHPQHQDFLISARPLSQS</sequence>
<reference evidence="2" key="1">
    <citation type="submission" date="2023-07" db="EMBL/GenBank/DDBJ databases">
        <authorList>
            <consortium name="CYATHOMIX"/>
        </authorList>
    </citation>
    <scope>NUCLEOTIDE SEQUENCE</scope>
    <source>
        <strain evidence="2">N/A</strain>
    </source>
</reference>
<comment type="caution">
    <text evidence="2">The sequence shown here is derived from an EMBL/GenBank/DDBJ whole genome shotgun (WGS) entry which is preliminary data.</text>
</comment>
<protein>
    <submittedName>
        <fullName evidence="2">Uncharacterized protein</fullName>
    </submittedName>
</protein>
<accession>A0AA36GGQ7</accession>
<evidence type="ECO:0000313" key="2">
    <source>
        <dbReference type="EMBL" id="CAJ0590483.1"/>
    </source>
</evidence>
<evidence type="ECO:0000256" key="1">
    <source>
        <dbReference type="SAM" id="MobiDB-lite"/>
    </source>
</evidence>
<proteinExistence type="predicted"/>
<organism evidence="2 3">
    <name type="scientific">Cylicocyclus nassatus</name>
    <name type="common">Nematode worm</name>
    <dbReference type="NCBI Taxonomy" id="53992"/>
    <lineage>
        <taxon>Eukaryota</taxon>
        <taxon>Metazoa</taxon>
        <taxon>Ecdysozoa</taxon>
        <taxon>Nematoda</taxon>
        <taxon>Chromadorea</taxon>
        <taxon>Rhabditida</taxon>
        <taxon>Rhabditina</taxon>
        <taxon>Rhabditomorpha</taxon>
        <taxon>Strongyloidea</taxon>
        <taxon>Strongylidae</taxon>
        <taxon>Cylicocyclus</taxon>
    </lineage>
</organism>
<dbReference type="Proteomes" id="UP001176961">
    <property type="component" value="Unassembled WGS sequence"/>
</dbReference>